<evidence type="ECO:0000256" key="1">
    <source>
        <dbReference type="SAM" id="MobiDB-lite"/>
    </source>
</evidence>
<sequence>APCLEPAPPHLNHPPEKTIGATDRQNAHGHGGACDRAIALSLSRRISDCCFVIKSTEGRTPHRRRWALDQAGVDAASMVK</sequence>
<reference evidence="2 3" key="1">
    <citation type="journal article" date="2018" name="Front. Plant Sci.">
        <title>Red Clover (Trifolium pratense) and Zigzag Clover (T. medium) - A Picture of Genomic Similarities and Differences.</title>
        <authorList>
            <person name="Dluhosova J."/>
            <person name="Istvanek J."/>
            <person name="Nedelnik J."/>
            <person name="Repkova J."/>
        </authorList>
    </citation>
    <scope>NUCLEOTIDE SEQUENCE [LARGE SCALE GENOMIC DNA]</scope>
    <source>
        <strain evidence="3">cv. 10/8</strain>
        <tissue evidence="2">Leaf</tissue>
    </source>
</reference>
<feature type="non-terminal residue" evidence="2">
    <location>
        <position position="1"/>
    </location>
</feature>
<proteinExistence type="predicted"/>
<feature type="region of interest" description="Disordered" evidence="1">
    <location>
        <begin position="1"/>
        <end position="32"/>
    </location>
</feature>
<evidence type="ECO:0000313" key="2">
    <source>
        <dbReference type="EMBL" id="MCI46556.1"/>
    </source>
</evidence>
<dbReference type="AlphaFoldDB" id="A0A392SFD6"/>
<comment type="caution">
    <text evidence="2">The sequence shown here is derived from an EMBL/GenBank/DDBJ whole genome shotgun (WGS) entry which is preliminary data.</text>
</comment>
<feature type="compositionally biased region" description="Pro residues" evidence="1">
    <location>
        <begin position="1"/>
        <end position="12"/>
    </location>
</feature>
<protein>
    <submittedName>
        <fullName evidence="2">Uncharacterized protein</fullName>
    </submittedName>
</protein>
<accession>A0A392SFD6</accession>
<organism evidence="2 3">
    <name type="scientific">Trifolium medium</name>
    <dbReference type="NCBI Taxonomy" id="97028"/>
    <lineage>
        <taxon>Eukaryota</taxon>
        <taxon>Viridiplantae</taxon>
        <taxon>Streptophyta</taxon>
        <taxon>Embryophyta</taxon>
        <taxon>Tracheophyta</taxon>
        <taxon>Spermatophyta</taxon>
        <taxon>Magnoliopsida</taxon>
        <taxon>eudicotyledons</taxon>
        <taxon>Gunneridae</taxon>
        <taxon>Pentapetalae</taxon>
        <taxon>rosids</taxon>
        <taxon>fabids</taxon>
        <taxon>Fabales</taxon>
        <taxon>Fabaceae</taxon>
        <taxon>Papilionoideae</taxon>
        <taxon>50 kb inversion clade</taxon>
        <taxon>NPAAA clade</taxon>
        <taxon>Hologalegina</taxon>
        <taxon>IRL clade</taxon>
        <taxon>Trifolieae</taxon>
        <taxon>Trifolium</taxon>
    </lineage>
</organism>
<evidence type="ECO:0000313" key="3">
    <source>
        <dbReference type="Proteomes" id="UP000265520"/>
    </source>
</evidence>
<dbReference type="EMBL" id="LXQA010359192">
    <property type="protein sequence ID" value="MCI46556.1"/>
    <property type="molecule type" value="Genomic_DNA"/>
</dbReference>
<keyword evidence="3" id="KW-1185">Reference proteome</keyword>
<dbReference type="Proteomes" id="UP000265520">
    <property type="component" value="Unassembled WGS sequence"/>
</dbReference>
<name>A0A392SFD6_9FABA</name>